<sequence>MVILGEAGRVLPVVDNTDERRRFATQSKHSKQKSGISFCASARVNRKATRVGQPLEVDCWYGAQISRCTFVKFEPLVGATRRRFDL</sequence>
<proteinExistence type="predicted"/>
<name>A0A2Z6ZX23_9LAMI</name>
<keyword evidence="2" id="KW-1185">Reference proteome</keyword>
<gene>
    <name evidence="1" type="ORF">F511_44985</name>
</gene>
<accession>A0A2Z6ZX23</accession>
<dbReference type="AlphaFoldDB" id="A0A2Z6ZX23"/>
<evidence type="ECO:0000313" key="2">
    <source>
        <dbReference type="Proteomes" id="UP000250235"/>
    </source>
</evidence>
<dbReference type="Proteomes" id="UP000250235">
    <property type="component" value="Unassembled WGS sequence"/>
</dbReference>
<protein>
    <submittedName>
        <fullName evidence="1">Uncharacterized protein</fullName>
    </submittedName>
</protein>
<evidence type="ECO:0000313" key="1">
    <source>
        <dbReference type="EMBL" id="KZV13828.1"/>
    </source>
</evidence>
<organism evidence="1 2">
    <name type="scientific">Dorcoceras hygrometricum</name>
    <dbReference type="NCBI Taxonomy" id="472368"/>
    <lineage>
        <taxon>Eukaryota</taxon>
        <taxon>Viridiplantae</taxon>
        <taxon>Streptophyta</taxon>
        <taxon>Embryophyta</taxon>
        <taxon>Tracheophyta</taxon>
        <taxon>Spermatophyta</taxon>
        <taxon>Magnoliopsida</taxon>
        <taxon>eudicotyledons</taxon>
        <taxon>Gunneridae</taxon>
        <taxon>Pentapetalae</taxon>
        <taxon>asterids</taxon>
        <taxon>lamiids</taxon>
        <taxon>Lamiales</taxon>
        <taxon>Gesneriaceae</taxon>
        <taxon>Didymocarpoideae</taxon>
        <taxon>Trichosporeae</taxon>
        <taxon>Loxocarpinae</taxon>
        <taxon>Dorcoceras</taxon>
    </lineage>
</organism>
<reference evidence="1 2" key="1">
    <citation type="journal article" date="2015" name="Proc. Natl. Acad. Sci. U.S.A.">
        <title>The resurrection genome of Boea hygrometrica: A blueprint for survival of dehydration.</title>
        <authorList>
            <person name="Xiao L."/>
            <person name="Yang G."/>
            <person name="Zhang L."/>
            <person name="Yang X."/>
            <person name="Zhao S."/>
            <person name="Ji Z."/>
            <person name="Zhou Q."/>
            <person name="Hu M."/>
            <person name="Wang Y."/>
            <person name="Chen M."/>
            <person name="Xu Y."/>
            <person name="Jin H."/>
            <person name="Xiao X."/>
            <person name="Hu G."/>
            <person name="Bao F."/>
            <person name="Hu Y."/>
            <person name="Wan P."/>
            <person name="Li L."/>
            <person name="Deng X."/>
            <person name="Kuang T."/>
            <person name="Xiang C."/>
            <person name="Zhu J.K."/>
            <person name="Oliver M.J."/>
            <person name="He Y."/>
        </authorList>
    </citation>
    <scope>NUCLEOTIDE SEQUENCE [LARGE SCALE GENOMIC DNA]</scope>
    <source>
        <strain evidence="2">cv. XS01</strain>
    </source>
</reference>
<dbReference type="EMBL" id="KV025256">
    <property type="protein sequence ID" value="KZV13828.1"/>
    <property type="molecule type" value="Genomic_DNA"/>
</dbReference>